<dbReference type="Pfam" id="PF16162">
    <property type="entry name" value="KwaB"/>
    <property type="match status" value="1"/>
</dbReference>
<reference evidence="1 4" key="1">
    <citation type="submission" date="2021-11" db="EMBL/GenBank/DDBJ databases">
        <title>Draft genome sequence of Capnocytophaga sp. strain KC07075 isolated from cat oral cavity.</title>
        <authorList>
            <person name="Suzuki M."/>
            <person name="Imaoka K."/>
            <person name="Kimura M."/>
            <person name="Morikawa S."/>
            <person name="Maeda K."/>
        </authorList>
    </citation>
    <scope>NUCLEOTIDE SEQUENCE</scope>
    <source>
        <strain evidence="1">KC07075</strain>
        <strain evidence="2 4">KC07079</strain>
    </source>
</reference>
<dbReference type="Proteomes" id="UP001208692">
    <property type="component" value="Unassembled WGS sequence"/>
</dbReference>
<evidence type="ECO:0000313" key="2">
    <source>
        <dbReference type="EMBL" id="GJM54094.1"/>
    </source>
</evidence>
<accession>A0AAV5AZU6</accession>
<proteinExistence type="predicted"/>
<evidence type="ECO:0000313" key="4">
    <source>
        <dbReference type="Proteomes" id="UP001208692"/>
    </source>
</evidence>
<evidence type="ECO:0008006" key="5">
    <source>
        <dbReference type="Google" id="ProtNLM"/>
    </source>
</evidence>
<dbReference type="EMBL" id="BQKB01000061">
    <property type="protein sequence ID" value="GJM54094.1"/>
    <property type="molecule type" value="Genomic_DNA"/>
</dbReference>
<protein>
    <recommendedName>
        <fullName evidence="5">DUF4868 domain-containing protein</fullName>
    </recommendedName>
</protein>
<organism evidence="1 3">
    <name type="scientific">Capnocytophaga catalasegens</name>
    <dbReference type="NCBI Taxonomy" id="1004260"/>
    <lineage>
        <taxon>Bacteria</taxon>
        <taxon>Pseudomonadati</taxon>
        <taxon>Bacteroidota</taxon>
        <taxon>Flavobacteriia</taxon>
        <taxon>Flavobacteriales</taxon>
        <taxon>Flavobacteriaceae</taxon>
        <taxon>Capnocytophaga</taxon>
    </lineage>
</organism>
<dbReference type="RefSeq" id="WP_264844923.1">
    <property type="nucleotide sequence ID" value="NZ_BPMA01000001.1"/>
</dbReference>
<dbReference type="InterPro" id="IPR032359">
    <property type="entry name" value="KwaB-like"/>
</dbReference>
<comment type="caution">
    <text evidence="1">The sequence shown here is derived from an EMBL/GenBank/DDBJ whole genome shotgun (WGS) entry which is preliminary data.</text>
</comment>
<gene>
    <name evidence="1" type="ORF">RCZ15_20690</name>
    <name evidence="2" type="ORF">RCZ16_24100</name>
</gene>
<dbReference type="EMBL" id="BQKA01000039">
    <property type="protein sequence ID" value="GJM51096.1"/>
    <property type="molecule type" value="Genomic_DNA"/>
</dbReference>
<name>A0AAV5AZU6_9FLAO</name>
<dbReference type="AlphaFoldDB" id="A0AAV5AZU6"/>
<sequence length="316" mass="36630">MNLQELREKLSIINNSIPIGITIHIVKKGDGDILKANISEDLANEIKRTFITSIKEKILENDELNFRNISSAYETTNSVFLYDIDEFPEKLNALREFNPFEDYPNFSFSEDNISSIQAMIITFGNDNNYFSLYKHIYPITIIKRDSILGIIPIGNRFEKLNSDVLQINTSIDFLFTDQLLIVNNLSTLMKAYGYDEIIKNQARQRIELISNLNLIDNIDELTEFINNTKYAKKVLRIQPESPVLQLAKSKIITFIKNHPKLSRQIRFNEVEDKIRLDTKTSKEKVIGILNDDFLKSNLTDLDYESENKSTMIEEEN</sequence>
<dbReference type="NCBIfam" id="NF041623">
    <property type="entry name" value="KwaB"/>
    <property type="match status" value="1"/>
</dbReference>
<evidence type="ECO:0000313" key="1">
    <source>
        <dbReference type="EMBL" id="GJM51096.1"/>
    </source>
</evidence>
<evidence type="ECO:0000313" key="3">
    <source>
        <dbReference type="Proteomes" id="UP001207736"/>
    </source>
</evidence>
<dbReference type="InterPro" id="IPR048119">
    <property type="entry name" value="KwaB"/>
</dbReference>
<keyword evidence="4" id="KW-1185">Reference proteome</keyword>
<dbReference type="Proteomes" id="UP001207736">
    <property type="component" value="Unassembled WGS sequence"/>
</dbReference>